<dbReference type="PANTHER" id="PTHR22980:SF5">
    <property type="entry name" value="CENP-T_HISTONE H4 HISTONE FOLD DOMAIN-CONTAINING PROTEIN"/>
    <property type="match status" value="1"/>
</dbReference>
<keyword evidence="8" id="KW-1185">Reference proteome</keyword>
<dbReference type="GO" id="GO:0005694">
    <property type="term" value="C:chromosome"/>
    <property type="evidence" value="ECO:0007669"/>
    <property type="project" value="UniProtKB-SubCell"/>
</dbReference>
<evidence type="ECO:0000313" key="7">
    <source>
        <dbReference type="EMBL" id="KAF2090338.1"/>
    </source>
</evidence>
<evidence type="ECO:0000259" key="6">
    <source>
        <dbReference type="Pfam" id="PF15511"/>
    </source>
</evidence>
<reference evidence="7" key="1">
    <citation type="journal article" date="2020" name="Stud. Mycol.">
        <title>101 Dothideomycetes genomes: a test case for predicting lifestyles and emergence of pathogens.</title>
        <authorList>
            <person name="Haridas S."/>
            <person name="Albert R."/>
            <person name="Binder M."/>
            <person name="Bloem J."/>
            <person name="Labutti K."/>
            <person name="Salamov A."/>
            <person name="Andreopoulos B."/>
            <person name="Baker S."/>
            <person name="Barry K."/>
            <person name="Bills G."/>
            <person name="Bluhm B."/>
            <person name="Cannon C."/>
            <person name="Castanera R."/>
            <person name="Culley D."/>
            <person name="Daum C."/>
            <person name="Ezra D."/>
            <person name="Gonzalez J."/>
            <person name="Henrissat B."/>
            <person name="Kuo A."/>
            <person name="Liang C."/>
            <person name="Lipzen A."/>
            <person name="Lutzoni F."/>
            <person name="Magnuson J."/>
            <person name="Mondo S."/>
            <person name="Nolan M."/>
            <person name="Ohm R."/>
            <person name="Pangilinan J."/>
            <person name="Park H.-J."/>
            <person name="Ramirez L."/>
            <person name="Alfaro M."/>
            <person name="Sun H."/>
            <person name="Tritt A."/>
            <person name="Yoshinaga Y."/>
            <person name="Zwiers L.-H."/>
            <person name="Turgeon B."/>
            <person name="Goodwin S."/>
            <person name="Spatafora J."/>
            <person name="Crous P."/>
            <person name="Grigoriev I."/>
        </authorList>
    </citation>
    <scope>NUCLEOTIDE SEQUENCE</scope>
    <source>
        <strain evidence="7">CBS 121410</strain>
    </source>
</reference>
<evidence type="ECO:0000256" key="4">
    <source>
        <dbReference type="ARBA" id="ARBA00023242"/>
    </source>
</evidence>
<sequence length="361" mass="40095">MPVDDEDVDDSFHEAPPRLSMALDDADAEDATIHSVEGGRRALSEDPRLSRASFGRMRLSERFGDLVDIDEDGVELFDDEDIAPPILFDDADDALGDDTVNRFEDDTTQELRALLEARRQSRVSDINGGAGEVDSDNEPTFRFVMPTGRTQRPSMPAEDAGAGDEPEAFDQQSDPPSLIEDDRNAYGPQPDDEDEEEAATPRPLRQDSTEATQDAAVTSKQPGAKRKPKDLRLSRFGIKVPELPSSSVKRYATSCSRRSGGAKFSKAAIEDLMAASEWFFEQVAEDLGSYADHAGRKTIDESDVVTLMHRQRQINATTTPFSLAQRNLPRELLQEIRMPPAPKSRSRKRNRLAAIEEDEEE</sequence>
<proteinExistence type="predicted"/>
<dbReference type="InterPro" id="IPR009072">
    <property type="entry name" value="Histone-fold"/>
</dbReference>
<evidence type="ECO:0000256" key="3">
    <source>
        <dbReference type="ARBA" id="ARBA00022454"/>
    </source>
</evidence>
<accession>A0A9P4HZJ5</accession>
<feature type="compositionally biased region" description="Polar residues" evidence="5">
    <location>
        <begin position="209"/>
        <end position="221"/>
    </location>
</feature>
<evidence type="ECO:0000313" key="8">
    <source>
        <dbReference type="Proteomes" id="UP000799776"/>
    </source>
</evidence>
<name>A0A9P4HZJ5_9PEZI</name>
<feature type="region of interest" description="Disordered" evidence="5">
    <location>
        <begin position="332"/>
        <end position="361"/>
    </location>
</feature>
<dbReference type="PANTHER" id="PTHR22980">
    <property type="entry name" value="CORTISTATIN"/>
    <property type="match status" value="1"/>
</dbReference>
<comment type="subcellular location">
    <subcellularLocation>
        <location evidence="2">Chromosome</location>
    </subcellularLocation>
    <subcellularLocation>
        <location evidence="1">Nucleus</location>
    </subcellularLocation>
</comment>
<evidence type="ECO:0000256" key="2">
    <source>
        <dbReference type="ARBA" id="ARBA00004286"/>
    </source>
</evidence>
<dbReference type="Proteomes" id="UP000799776">
    <property type="component" value="Unassembled WGS sequence"/>
</dbReference>
<evidence type="ECO:0000256" key="1">
    <source>
        <dbReference type="ARBA" id="ARBA00004123"/>
    </source>
</evidence>
<dbReference type="InterPro" id="IPR035425">
    <property type="entry name" value="CENP-T/H4_C"/>
</dbReference>
<keyword evidence="4" id="KW-0539">Nucleus</keyword>
<feature type="region of interest" description="Disordered" evidence="5">
    <location>
        <begin position="116"/>
        <end position="238"/>
    </location>
</feature>
<dbReference type="AlphaFoldDB" id="A0A9P4HZJ5"/>
<dbReference type="GO" id="GO:0046982">
    <property type="term" value="F:protein heterodimerization activity"/>
    <property type="evidence" value="ECO:0007669"/>
    <property type="project" value="InterPro"/>
</dbReference>
<keyword evidence="3" id="KW-0158">Chromosome</keyword>
<dbReference type="EMBL" id="ML978713">
    <property type="protein sequence ID" value="KAF2090338.1"/>
    <property type="molecule type" value="Genomic_DNA"/>
</dbReference>
<dbReference type="Pfam" id="PF15511">
    <property type="entry name" value="CENP-T_C"/>
    <property type="match status" value="1"/>
</dbReference>
<organism evidence="7 8">
    <name type="scientific">Saccharata proteae CBS 121410</name>
    <dbReference type="NCBI Taxonomy" id="1314787"/>
    <lineage>
        <taxon>Eukaryota</taxon>
        <taxon>Fungi</taxon>
        <taxon>Dikarya</taxon>
        <taxon>Ascomycota</taxon>
        <taxon>Pezizomycotina</taxon>
        <taxon>Dothideomycetes</taxon>
        <taxon>Dothideomycetes incertae sedis</taxon>
        <taxon>Botryosphaeriales</taxon>
        <taxon>Saccharataceae</taxon>
        <taxon>Saccharata</taxon>
    </lineage>
</organism>
<dbReference type="GO" id="GO:0003682">
    <property type="term" value="F:chromatin binding"/>
    <property type="evidence" value="ECO:0007669"/>
    <property type="project" value="TreeGrafter"/>
</dbReference>
<feature type="region of interest" description="Disordered" evidence="5">
    <location>
        <begin position="1"/>
        <end position="27"/>
    </location>
</feature>
<dbReference type="OrthoDB" id="10071681at2759"/>
<comment type="caution">
    <text evidence="7">The sequence shown here is derived from an EMBL/GenBank/DDBJ whole genome shotgun (WGS) entry which is preliminary data.</text>
</comment>
<dbReference type="Gene3D" id="1.10.20.10">
    <property type="entry name" value="Histone, subunit A"/>
    <property type="match status" value="1"/>
</dbReference>
<dbReference type="CDD" id="cd22920">
    <property type="entry name" value="HFD_CENP-T"/>
    <property type="match status" value="1"/>
</dbReference>
<feature type="domain" description="CENP-T/Histone H4 histone fold" evidence="6">
    <location>
        <begin position="237"/>
        <end position="340"/>
    </location>
</feature>
<protein>
    <recommendedName>
        <fullName evidence="6">CENP-T/Histone H4 histone fold domain-containing protein</fullName>
    </recommendedName>
</protein>
<dbReference type="GO" id="GO:0031297">
    <property type="term" value="P:replication fork processing"/>
    <property type="evidence" value="ECO:0007669"/>
    <property type="project" value="TreeGrafter"/>
</dbReference>
<dbReference type="GO" id="GO:0000712">
    <property type="term" value="P:resolution of meiotic recombination intermediates"/>
    <property type="evidence" value="ECO:0007669"/>
    <property type="project" value="TreeGrafter"/>
</dbReference>
<gene>
    <name evidence="7" type="ORF">K490DRAFT_54728</name>
</gene>
<evidence type="ECO:0000256" key="5">
    <source>
        <dbReference type="SAM" id="MobiDB-lite"/>
    </source>
</evidence>
<dbReference type="GO" id="GO:0071821">
    <property type="term" value="C:FANCM-MHF complex"/>
    <property type="evidence" value="ECO:0007669"/>
    <property type="project" value="TreeGrafter"/>
</dbReference>
<dbReference type="SUPFAM" id="SSF47113">
    <property type="entry name" value="Histone-fold"/>
    <property type="match status" value="1"/>
</dbReference>